<feature type="region of interest" description="Disordered" evidence="1">
    <location>
        <begin position="1"/>
        <end position="20"/>
    </location>
</feature>
<protein>
    <submittedName>
        <fullName evidence="2">Uncharacterized protein</fullName>
    </submittedName>
</protein>
<keyword evidence="3" id="KW-1185">Reference proteome</keyword>
<accession>A0AAV0W1M6</accession>
<gene>
    <name evidence="2" type="ORF">MEUPH1_LOCUS6253</name>
</gene>
<evidence type="ECO:0000256" key="1">
    <source>
        <dbReference type="SAM" id="MobiDB-lite"/>
    </source>
</evidence>
<dbReference type="Proteomes" id="UP001160148">
    <property type="component" value="Unassembled WGS sequence"/>
</dbReference>
<reference evidence="2 3" key="1">
    <citation type="submission" date="2023-01" db="EMBL/GenBank/DDBJ databases">
        <authorList>
            <person name="Whitehead M."/>
        </authorList>
    </citation>
    <scope>NUCLEOTIDE SEQUENCE [LARGE SCALE GENOMIC DNA]</scope>
</reference>
<comment type="caution">
    <text evidence="2">The sequence shown here is derived from an EMBL/GenBank/DDBJ whole genome shotgun (WGS) entry which is preliminary data.</text>
</comment>
<dbReference type="AlphaFoldDB" id="A0AAV0W1M6"/>
<sequence>MTPPGTPPKTKSTDSAENEDVTVVDIEDDSAFAIRKNDGKKHVHFSEETITVMIPNPPKGFCDSVKKLLDFVCCCGCCFPNYL</sequence>
<evidence type="ECO:0000313" key="3">
    <source>
        <dbReference type="Proteomes" id="UP001160148"/>
    </source>
</evidence>
<name>A0AAV0W1M6_9HEMI</name>
<organism evidence="2 3">
    <name type="scientific">Macrosiphum euphorbiae</name>
    <name type="common">potato aphid</name>
    <dbReference type="NCBI Taxonomy" id="13131"/>
    <lineage>
        <taxon>Eukaryota</taxon>
        <taxon>Metazoa</taxon>
        <taxon>Ecdysozoa</taxon>
        <taxon>Arthropoda</taxon>
        <taxon>Hexapoda</taxon>
        <taxon>Insecta</taxon>
        <taxon>Pterygota</taxon>
        <taxon>Neoptera</taxon>
        <taxon>Paraneoptera</taxon>
        <taxon>Hemiptera</taxon>
        <taxon>Sternorrhyncha</taxon>
        <taxon>Aphidomorpha</taxon>
        <taxon>Aphidoidea</taxon>
        <taxon>Aphididae</taxon>
        <taxon>Macrosiphini</taxon>
        <taxon>Macrosiphum</taxon>
    </lineage>
</organism>
<proteinExistence type="predicted"/>
<dbReference type="EMBL" id="CARXXK010000001">
    <property type="protein sequence ID" value="CAI6349723.1"/>
    <property type="molecule type" value="Genomic_DNA"/>
</dbReference>
<evidence type="ECO:0000313" key="2">
    <source>
        <dbReference type="EMBL" id="CAI6349723.1"/>
    </source>
</evidence>